<dbReference type="Proteomes" id="UP000324832">
    <property type="component" value="Unassembled WGS sequence"/>
</dbReference>
<proteinExistence type="predicted"/>
<evidence type="ECO:0000313" key="1">
    <source>
        <dbReference type="EMBL" id="VVC98157.1"/>
    </source>
</evidence>
<dbReference type="AlphaFoldDB" id="A0A5E4QIP2"/>
<dbReference type="InterPro" id="IPR038222">
    <property type="entry name" value="DHHA2_dom_sf"/>
</dbReference>
<accession>A0A5E4QIP2</accession>
<evidence type="ECO:0000313" key="2">
    <source>
        <dbReference type="Proteomes" id="UP000324832"/>
    </source>
</evidence>
<protein>
    <submittedName>
        <fullName evidence="1">Uncharacterized protein</fullName>
    </submittedName>
</protein>
<gene>
    <name evidence="1" type="ORF">LSINAPIS_LOCUS9290</name>
</gene>
<dbReference type="EMBL" id="FZQP02003412">
    <property type="protein sequence ID" value="VVC98157.1"/>
    <property type="molecule type" value="Genomic_DNA"/>
</dbReference>
<organism evidence="1 2">
    <name type="scientific">Leptidea sinapis</name>
    <dbReference type="NCBI Taxonomy" id="189913"/>
    <lineage>
        <taxon>Eukaryota</taxon>
        <taxon>Metazoa</taxon>
        <taxon>Ecdysozoa</taxon>
        <taxon>Arthropoda</taxon>
        <taxon>Hexapoda</taxon>
        <taxon>Insecta</taxon>
        <taxon>Pterygota</taxon>
        <taxon>Neoptera</taxon>
        <taxon>Endopterygota</taxon>
        <taxon>Lepidoptera</taxon>
        <taxon>Glossata</taxon>
        <taxon>Ditrysia</taxon>
        <taxon>Papilionoidea</taxon>
        <taxon>Pieridae</taxon>
        <taxon>Dismorphiinae</taxon>
        <taxon>Leptidea</taxon>
    </lineage>
</organism>
<dbReference type="Gene3D" id="3.10.310.20">
    <property type="entry name" value="DHHA2 domain"/>
    <property type="match status" value="1"/>
</dbReference>
<keyword evidence="2" id="KW-1185">Reference proteome</keyword>
<name>A0A5E4QIP2_9NEOP</name>
<sequence length="121" mass="14330">MEEYLSSSIENLRHKYLAQYVTEIIDHRPIDNTGWRYKDDVRTLLLGIDLKKGHRRDGAIISESNEEIDILIKLLEDWSHPCLQLNTLATPEYVYFKQFNLSASRKQYMPILNEFLNRTSK</sequence>
<reference evidence="1 2" key="1">
    <citation type="submission" date="2017-07" db="EMBL/GenBank/DDBJ databases">
        <authorList>
            <person name="Talla V."/>
            <person name="Backstrom N."/>
        </authorList>
    </citation>
    <scope>NUCLEOTIDE SEQUENCE [LARGE SCALE GENOMIC DNA]</scope>
</reference>